<evidence type="ECO:0000313" key="6">
    <source>
        <dbReference type="EMBL" id="MCR8635789.1"/>
    </source>
</evidence>
<keyword evidence="3" id="KW-0547">Nucleotide-binding</keyword>
<dbReference type="SUPFAM" id="SSF52540">
    <property type="entry name" value="P-loop containing nucleoside triphosphate hydrolases"/>
    <property type="match status" value="1"/>
</dbReference>
<protein>
    <submittedName>
        <fullName evidence="6">ABC transporter ATP-binding protein</fullName>
    </submittedName>
</protein>
<dbReference type="Gene3D" id="3.40.50.300">
    <property type="entry name" value="P-loop containing nucleotide triphosphate hydrolases"/>
    <property type="match status" value="1"/>
</dbReference>
<gene>
    <name evidence="6" type="ORF">NV381_31830</name>
</gene>
<accession>A0ABT1YTZ5</accession>
<keyword evidence="7" id="KW-1185">Reference proteome</keyword>
<name>A0ABT1YTZ5_9BACL</name>
<reference evidence="6 7" key="1">
    <citation type="submission" date="2022-08" db="EMBL/GenBank/DDBJ databases">
        <title>Paenibacillus endoradicis sp. nov., Paenibacillus radicibacter sp. nov and Paenibacillus pararadicis sp. nov., three cold-adapted plant growth-promoting bacteria isolated from root of Larix gmelinii in Great Khingan.</title>
        <authorList>
            <person name="Xue H."/>
        </authorList>
    </citation>
    <scope>NUCLEOTIDE SEQUENCE [LARGE SCALE GENOMIC DNA]</scope>
    <source>
        <strain evidence="6 7">N5-1-1-5</strain>
    </source>
</reference>
<feature type="domain" description="ABC transporter" evidence="5">
    <location>
        <begin position="3"/>
        <end position="230"/>
    </location>
</feature>
<dbReference type="Proteomes" id="UP001300012">
    <property type="component" value="Unassembled WGS sequence"/>
</dbReference>
<evidence type="ECO:0000256" key="2">
    <source>
        <dbReference type="ARBA" id="ARBA00022448"/>
    </source>
</evidence>
<dbReference type="SMART" id="SM00382">
    <property type="entry name" value="AAA"/>
    <property type="match status" value="1"/>
</dbReference>
<comment type="caution">
    <text evidence="6">The sequence shown here is derived from an EMBL/GenBank/DDBJ whole genome shotgun (WGS) entry which is preliminary data.</text>
</comment>
<evidence type="ECO:0000256" key="3">
    <source>
        <dbReference type="ARBA" id="ARBA00022741"/>
    </source>
</evidence>
<sequence length="233" mass="26075">MMDRVVKTFLLNGKSLPILDVPHWEIERGQRVAIIGPSGSGKSTLLHLLSGILKPDSGSISVDLKPLHELSEAARDQYRAEKIGYIFQDFHLIPSLSAEQNIELVLPSHIAKADRKKKVHEWLQKVAMLDRKDHRPAQLSRGQQQRIAIVRALINKPSLILADEPTGSLDFETARQIMSLLIDLCDAEGSTLVAVTHDLHLSELFQKTIHINEINSLVKRDISKNITNEIKVG</sequence>
<dbReference type="InterPro" id="IPR027417">
    <property type="entry name" value="P-loop_NTPase"/>
</dbReference>
<dbReference type="CDD" id="cd03255">
    <property type="entry name" value="ABC_MJ0796_LolCDE_FtsE"/>
    <property type="match status" value="1"/>
</dbReference>
<evidence type="ECO:0000256" key="4">
    <source>
        <dbReference type="ARBA" id="ARBA00022840"/>
    </source>
</evidence>
<dbReference type="RefSeq" id="WP_258217333.1">
    <property type="nucleotide sequence ID" value="NZ_JANQBD010000032.1"/>
</dbReference>
<keyword evidence="4 6" id="KW-0067">ATP-binding</keyword>
<evidence type="ECO:0000256" key="1">
    <source>
        <dbReference type="ARBA" id="ARBA00005417"/>
    </source>
</evidence>
<proteinExistence type="inferred from homology"/>
<dbReference type="Pfam" id="PF00005">
    <property type="entry name" value="ABC_tran"/>
    <property type="match status" value="1"/>
</dbReference>
<dbReference type="PROSITE" id="PS50893">
    <property type="entry name" value="ABC_TRANSPORTER_2"/>
    <property type="match status" value="1"/>
</dbReference>
<dbReference type="EMBL" id="JANQBD010000032">
    <property type="protein sequence ID" value="MCR8635789.1"/>
    <property type="molecule type" value="Genomic_DNA"/>
</dbReference>
<evidence type="ECO:0000313" key="7">
    <source>
        <dbReference type="Proteomes" id="UP001300012"/>
    </source>
</evidence>
<comment type="similarity">
    <text evidence="1">Belongs to the ABC transporter superfamily.</text>
</comment>
<evidence type="ECO:0000259" key="5">
    <source>
        <dbReference type="PROSITE" id="PS50893"/>
    </source>
</evidence>
<dbReference type="InterPro" id="IPR003439">
    <property type="entry name" value="ABC_transporter-like_ATP-bd"/>
</dbReference>
<dbReference type="InterPro" id="IPR017911">
    <property type="entry name" value="MacB-like_ATP-bd"/>
</dbReference>
<keyword evidence="2" id="KW-0813">Transport</keyword>
<dbReference type="GO" id="GO:0005524">
    <property type="term" value="F:ATP binding"/>
    <property type="evidence" value="ECO:0007669"/>
    <property type="project" value="UniProtKB-KW"/>
</dbReference>
<organism evidence="6 7">
    <name type="scientific">Paenibacillus radicis</name>
    <name type="common">ex Xue et al. 2023</name>
    <dbReference type="NCBI Taxonomy" id="2972489"/>
    <lineage>
        <taxon>Bacteria</taxon>
        <taxon>Bacillati</taxon>
        <taxon>Bacillota</taxon>
        <taxon>Bacilli</taxon>
        <taxon>Bacillales</taxon>
        <taxon>Paenibacillaceae</taxon>
        <taxon>Paenibacillus</taxon>
    </lineage>
</organism>
<dbReference type="PANTHER" id="PTHR42798">
    <property type="entry name" value="LIPOPROTEIN-RELEASING SYSTEM ATP-BINDING PROTEIN LOLD"/>
    <property type="match status" value="1"/>
</dbReference>
<dbReference type="PANTHER" id="PTHR42798:SF2">
    <property type="entry name" value="ABC TRANSPORTER ATP-BINDING PROTEIN MG467-RELATED"/>
    <property type="match status" value="1"/>
</dbReference>
<dbReference type="InterPro" id="IPR003593">
    <property type="entry name" value="AAA+_ATPase"/>
</dbReference>